<comment type="caution">
    <text evidence="2">The sequence shown here is derived from an EMBL/GenBank/DDBJ whole genome shotgun (WGS) entry which is preliminary data.</text>
</comment>
<feature type="compositionally biased region" description="Polar residues" evidence="1">
    <location>
        <begin position="41"/>
        <end position="70"/>
    </location>
</feature>
<feature type="region of interest" description="Disordered" evidence="1">
    <location>
        <begin position="30"/>
        <end position="70"/>
    </location>
</feature>
<name>A0AAE0TKU1_9BIVA</name>
<feature type="non-terminal residue" evidence="2">
    <location>
        <position position="70"/>
    </location>
</feature>
<proteinExistence type="predicted"/>
<protein>
    <submittedName>
        <fullName evidence="2">Uncharacterized protein</fullName>
    </submittedName>
</protein>
<reference evidence="2" key="1">
    <citation type="journal article" date="2021" name="Genome Biol. Evol.">
        <title>A High-Quality Reference Genome for a Parasitic Bivalve with Doubly Uniparental Inheritance (Bivalvia: Unionida).</title>
        <authorList>
            <person name="Smith C.H."/>
        </authorList>
    </citation>
    <scope>NUCLEOTIDE SEQUENCE</scope>
    <source>
        <strain evidence="2">CHS0354</strain>
    </source>
</reference>
<evidence type="ECO:0000256" key="1">
    <source>
        <dbReference type="SAM" id="MobiDB-lite"/>
    </source>
</evidence>
<evidence type="ECO:0000313" key="3">
    <source>
        <dbReference type="Proteomes" id="UP001195483"/>
    </source>
</evidence>
<evidence type="ECO:0000313" key="2">
    <source>
        <dbReference type="EMBL" id="KAK3611809.1"/>
    </source>
</evidence>
<sequence length="70" mass="8017">MSDSDKGCRNSLDDNFLKAPQENVGFLRRSFSSIRRKRKQVQTQEKSPNNSHTLLRVVNSNPLSSFGNYD</sequence>
<dbReference type="EMBL" id="JAEAOA010002337">
    <property type="protein sequence ID" value="KAK3611809.1"/>
    <property type="molecule type" value="Genomic_DNA"/>
</dbReference>
<dbReference type="Proteomes" id="UP001195483">
    <property type="component" value="Unassembled WGS sequence"/>
</dbReference>
<reference evidence="2" key="3">
    <citation type="submission" date="2023-05" db="EMBL/GenBank/DDBJ databases">
        <authorList>
            <person name="Smith C.H."/>
        </authorList>
    </citation>
    <scope>NUCLEOTIDE SEQUENCE</scope>
    <source>
        <strain evidence="2">CHS0354</strain>
        <tissue evidence="2">Mantle</tissue>
    </source>
</reference>
<gene>
    <name evidence="2" type="ORF">CHS0354_040478</name>
</gene>
<reference evidence="2" key="2">
    <citation type="journal article" date="2021" name="Genome Biol. Evol.">
        <title>Developing a high-quality reference genome for a parasitic bivalve with doubly uniparental inheritance (Bivalvia: Unionida).</title>
        <authorList>
            <person name="Smith C.H."/>
        </authorList>
    </citation>
    <scope>NUCLEOTIDE SEQUENCE</scope>
    <source>
        <strain evidence="2">CHS0354</strain>
        <tissue evidence="2">Mantle</tissue>
    </source>
</reference>
<dbReference type="AlphaFoldDB" id="A0AAE0TKU1"/>
<organism evidence="2 3">
    <name type="scientific">Potamilus streckersoni</name>
    <dbReference type="NCBI Taxonomy" id="2493646"/>
    <lineage>
        <taxon>Eukaryota</taxon>
        <taxon>Metazoa</taxon>
        <taxon>Spiralia</taxon>
        <taxon>Lophotrochozoa</taxon>
        <taxon>Mollusca</taxon>
        <taxon>Bivalvia</taxon>
        <taxon>Autobranchia</taxon>
        <taxon>Heteroconchia</taxon>
        <taxon>Palaeoheterodonta</taxon>
        <taxon>Unionida</taxon>
        <taxon>Unionoidea</taxon>
        <taxon>Unionidae</taxon>
        <taxon>Ambleminae</taxon>
        <taxon>Lampsilini</taxon>
        <taxon>Potamilus</taxon>
    </lineage>
</organism>
<keyword evidence="3" id="KW-1185">Reference proteome</keyword>
<accession>A0AAE0TKU1</accession>